<reference evidence="2" key="1">
    <citation type="submission" date="2018-06" db="EMBL/GenBank/DDBJ databases">
        <authorList>
            <person name="Zhirakovskaya E."/>
        </authorList>
    </citation>
    <scope>NUCLEOTIDE SEQUENCE</scope>
</reference>
<dbReference type="Gene3D" id="1.10.530.10">
    <property type="match status" value="1"/>
</dbReference>
<dbReference type="InterPro" id="IPR008258">
    <property type="entry name" value="Transglycosylase_SLT_dom_1"/>
</dbReference>
<dbReference type="Pfam" id="PF01464">
    <property type="entry name" value="SLT"/>
    <property type="match status" value="1"/>
</dbReference>
<dbReference type="InterPro" id="IPR023346">
    <property type="entry name" value="Lysozyme-like_dom_sf"/>
</dbReference>
<feature type="domain" description="Transglycosylase SLT" evidence="1">
    <location>
        <begin position="87"/>
        <end position="201"/>
    </location>
</feature>
<evidence type="ECO:0000259" key="1">
    <source>
        <dbReference type="Pfam" id="PF01464"/>
    </source>
</evidence>
<proteinExistence type="predicted"/>
<gene>
    <name evidence="2" type="ORF">MNBD_NITROSPINAE01-1406</name>
</gene>
<dbReference type="SUPFAM" id="SSF53955">
    <property type="entry name" value="Lysozyme-like"/>
    <property type="match status" value="1"/>
</dbReference>
<protein>
    <recommendedName>
        <fullName evidence="1">Transglycosylase SLT domain-containing protein</fullName>
    </recommendedName>
</protein>
<accession>A0A3B1C1X2</accession>
<organism evidence="2">
    <name type="scientific">hydrothermal vent metagenome</name>
    <dbReference type="NCBI Taxonomy" id="652676"/>
    <lineage>
        <taxon>unclassified sequences</taxon>
        <taxon>metagenomes</taxon>
        <taxon>ecological metagenomes</taxon>
    </lineage>
</organism>
<sequence>MSLRITLLLFLLASALFVQANLDEHNNEATPRFTLSTKGQPVPYSLASFAGAGEPNITSKTRMVVLEVLKKRAKSLSDAEMERLADVIIKYSERHGHDPFLVLAVIETESSFRRSVISRKGAVGLMQVRPFVAKAQARELNISEKDAVKLLDPATNVMIGTYYLAKMRKRFGDLSLALEAYNRGPTKLRKSLRKGHKLRKKYTTRVLRSRERLMNMVNAV</sequence>
<dbReference type="PANTHER" id="PTHR37423">
    <property type="entry name" value="SOLUBLE LYTIC MUREIN TRANSGLYCOSYLASE-RELATED"/>
    <property type="match status" value="1"/>
</dbReference>
<name>A0A3B1C1X2_9ZZZZ</name>
<dbReference type="AlphaFoldDB" id="A0A3B1C1X2"/>
<evidence type="ECO:0000313" key="2">
    <source>
        <dbReference type="EMBL" id="VAX17798.1"/>
    </source>
</evidence>
<dbReference type="PANTHER" id="PTHR37423:SF2">
    <property type="entry name" value="MEMBRANE-BOUND LYTIC MUREIN TRANSGLYCOSYLASE C"/>
    <property type="match status" value="1"/>
</dbReference>
<dbReference type="CDD" id="cd16896">
    <property type="entry name" value="LT_Slt70-like"/>
    <property type="match status" value="1"/>
</dbReference>
<dbReference type="EMBL" id="UOGC01000060">
    <property type="protein sequence ID" value="VAX17798.1"/>
    <property type="molecule type" value="Genomic_DNA"/>
</dbReference>